<dbReference type="PANTHER" id="PTHR41695">
    <property type="entry name" value="1,4-ALPHA-GLUCAN BRANCHING ENZYME RV3031-RELATED"/>
    <property type="match status" value="1"/>
</dbReference>
<evidence type="ECO:0000256" key="1">
    <source>
        <dbReference type="ARBA" id="ARBA00006821"/>
    </source>
</evidence>
<dbReference type="Gene3D" id="3.20.110.10">
    <property type="entry name" value="Glycoside hydrolase 38, N terminal domain"/>
    <property type="match status" value="1"/>
</dbReference>
<reference evidence="6" key="1">
    <citation type="submission" date="2019-04" db="EMBL/GenBank/DDBJ databases">
        <title>Whole genome sequencing of oral phylogroup 2 treponemes.</title>
        <authorList>
            <person name="Chan Y."/>
            <person name="Zeng H.H."/>
            <person name="Yu X.L."/>
            <person name="Leung W.K."/>
            <person name="Watt R.M."/>
        </authorList>
    </citation>
    <scope>NUCLEOTIDE SEQUENCE</scope>
    <source>
        <strain evidence="6">OMZ 835</strain>
    </source>
</reference>
<dbReference type="AlphaFoldDB" id="A0AAE9MR70"/>
<dbReference type="Pfam" id="PF09210">
    <property type="entry name" value="BE_C"/>
    <property type="match status" value="1"/>
</dbReference>
<dbReference type="GO" id="GO:0003844">
    <property type="term" value="F:1,4-alpha-glucan branching enzyme activity"/>
    <property type="evidence" value="ECO:0007669"/>
    <property type="project" value="InterPro"/>
</dbReference>
<feature type="domain" description="Glycoside hydrolase family 57 N-terminal" evidence="4">
    <location>
        <begin position="8"/>
        <end position="227"/>
    </location>
</feature>
<dbReference type="InterPro" id="IPR037090">
    <property type="entry name" value="57_glycoside_trans_central"/>
</dbReference>
<proteinExistence type="inferred from homology"/>
<evidence type="ECO:0000313" key="6">
    <source>
        <dbReference type="EMBL" id="UTY32984.1"/>
    </source>
</evidence>
<feature type="domain" description="1,4-alpha-glucan branching enzyme C-terminal" evidence="5">
    <location>
        <begin position="421"/>
        <end position="520"/>
    </location>
</feature>
<sequence>MKDYNLLFILDAHLPYVRNESEQGLVEEDWLFNALSYLYLPILKMCSNLMRENVPFKIGAVFEPALCDMLADKVLQDRYRLNIQSKIEFAKKELERFAECAETKKLIQYNLKHFSDNKRIFEDCGGNVLKQFDYLARKGYVELLATTATNTFLPFFLNMPEAIAAQIEMGQINYRKHFSTVSSGFWLPSMAYFEGLDDIIRSYGYDYTVVSSKAFLLSDKIPPAGVFSAASSKNGLKFLACDLCACGYIYDETDSIPQNKIYIDVENDVGFKLSEEYLASVFDASKGRRAIGFRYWSKEEDVPYDIHKAHAQIYSDAEAYVNSRVESLRAVKETKVCESPFSLLTISSDFFGKKWCEGIIWLEHIFRLINDNSEVKSILPSTAANLSKQLYTVRPFFSSFLQSGYADELLTKKNDWMYRYIVKITERMIELVEMFPADGSLKERVLNAAAREVLLLQSMYWPLYANNPQLKDFAERRFVEHVNSFTAAYEALGADSPDAKWLSERENKYPLFKDINYRIFSRKK</sequence>
<dbReference type="RefSeq" id="WP_255818708.1">
    <property type="nucleotide sequence ID" value="NZ_CP038803.1"/>
</dbReference>
<dbReference type="InterPro" id="IPR004300">
    <property type="entry name" value="Glyco_hydro_57_N"/>
</dbReference>
<evidence type="ECO:0000256" key="3">
    <source>
        <dbReference type="RuleBase" id="RU361196"/>
    </source>
</evidence>
<dbReference type="GO" id="GO:0005576">
    <property type="term" value="C:extracellular region"/>
    <property type="evidence" value="ECO:0007669"/>
    <property type="project" value="TreeGrafter"/>
</dbReference>
<dbReference type="InterPro" id="IPR011330">
    <property type="entry name" value="Glyco_hydro/deAcase_b/a-brl"/>
</dbReference>
<dbReference type="InterPro" id="IPR040042">
    <property type="entry name" value="Branching_enz_MT3115-like"/>
</dbReference>
<protein>
    <submittedName>
        <fullName evidence="6">DUF1957 domain-containing protein</fullName>
    </submittedName>
</protein>
<evidence type="ECO:0000256" key="2">
    <source>
        <dbReference type="ARBA" id="ARBA00023277"/>
    </source>
</evidence>
<dbReference type="InterPro" id="IPR027291">
    <property type="entry name" value="Glyco_hydro_38_N_sf"/>
</dbReference>
<dbReference type="InterPro" id="IPR015293">
    <property type="entry name" value="BE_C"/>
</dbReference>
<dbReference type="GO" id="GO:0030979">
    <property type="term" value="P:alpha-glucan biosynthetic process"/>
    <property type="evidence" value="ECO:0007669"/>
    <property type="project" value="InterPro"/>
</dbReference>
<keyword evidence="2 3" id="KW-0119">Carbohydrate metabolism</keyword>
<dbReference type="InterPro" id="IPR028995">
    <property type="entry name" value="Glyco_hydro_57/38_cen_sf"/>
</dbReference>
<gene>
    <name evidence="6" type="ORF">E4N74_02405</name>
</gene>
<dbReference type="EMBL" id="CP038804">
    <property type="protein sequence ID" value="UTY32984.1"/>
    <property type="molecule type" value="Genomic_DNA"/>
</dbReference>
<accession>A0AAE9MR70</accession>
<name>A0AAE9MR70_9SPIR</name>
<comment type="similarity">
    <text evidence="1 3">Belongs to the glycosyl hydrolase 57 family.</text>
</comment>
<evidence type="ECO:0000259" key="4">
    <source>
        <dbReference type="Pfam" id="PF03065"/>
    </source>
</evidence>
<dbReference type="Proteomes" id="UP001058682">
    <property type="component" value="Chromosome"/>
</dbReference>
<dbReference type="Gene3D" id="1.20.1430.10">
    <property type="entry name" value="Families 57/38 glycoside transferase, middle domain"/>
    <property type="match status" value="1"/>
</dbReference>
<dbReference type="PANTHER" id="PTHR41695:SF1">
    <property type="entry name" value="1,4-ALPHA-GLUCAN BRANCHING ENZYME TK1436"/>
    <property type="match status" value="1"/>
</dbReference>
<dbReference type="Pfam" id="PF03065">
    <property type="entry name" value="Glyco_hydro_57"/>
    <property type="match status" value="1"/>
</dbReference>
<dbReference type="SUPFAM" id="SSF88713">
    <property type="entry name" value="Glycoside hydrolase/deacetylase"/>
    <property type="match status" value="1"/>
</dbReference>
<dbReference type="SUPFAM" id="SSF88688">
    <property type="entry name" value="Families 57/38 glycoside transferase middle domain"/>
    <property type="match status" value="1"/>
</dbReference>
<evidence type="ECO:0000259" key="5">
    <source>
        <dbReference type="Pfam" id="PF09210"/>
    </source>
</evidence>
<evidence type="ECO:0000313" key="7">
    <source>
        <dbReference type="Proteomes" id="UP001058682"/>
    </source>
</evidence>
<organism evidence="6 7">
    <name type="scientific">Treponema putidum</name>
    <dbReference type="NCBI Taxonomy" id="221027"/>
    <lineage>
        <taxon>Bacteria</taxon>
        <taxon>Pseudomonadati</taxon>
        <taxon>Spirochaetota</taxon>
        <taxon>Spirochaetia</taxon>
        <taxon>Spirochaetales</taxon>
        <taxon>Treponemataceae</taxon>
        <taxon>Treponema</taxon>
    </lineage>
</organism>